<comment type="caution">
    <text evidence="1">The sequence shown here is derived from an EMBL/GenBank/DDBJ whole genome shotgun (WGS) entry which is preliminary data.</text>
</comment>
<evidence type="ECO:0000313" key="2">
    <source>
        <dbReference type="Proteomes" id="UP001341840"/>
    </source>
</evidence>
<protein>
    <recommendedName>
        <fullName evidence="3">Gag-pol polyprotein</fullName>
    </recommendedName>
</protein>
<dbReference type="Proteomes" id="UP001341840">
    <property type="component" value="Unassembled WGS sequence"/>
</dbReference>
<reference evidence="1 2" key="1">
    <citation type="journal article" date="2023" name="Plants (Basel)">
        <title>Bridging the Gap: Combining Genomics and Transcriptomics Approaches to Understand Stylosanthes scabra, an Orphan Legume from the Brazilian Caatinga.</title>
        <authorList>
            <person name="Ferreira-Neto J.R.C."/>
            <person name="da Silva M.D."/>
            <person name="Binneck E."/>
            <person name="de Melo N.F."/>
            <person name="da Silva R.H."/>
            <person name="de Melo A.L.T.M."/>
            <person name="Pandolfi V."/>
            <person name="Bustamante F.O."/>
            <person name="Brasileiro-Vidal A.C."/>
            <person name="Benko-Iseppon A.M."/>
        </authorList>
    </citation>
    <scope>NUCLEOTIDE SEQUENCE [LARGE SCALE GENOMIC DNA]</scope>
    <source>
        <tissue evidence="1">Leaves</tissue>
    </source>
</reference>
<dbReference type="EMBL" id="JASCZI010211672">
    <property type="protein sequence ID" value="MED6195739.1"/>
    <property type="molecule type" value="Genomic_DNA"/>
</dbReference>
<organism evidence="1 2">
    <name type="scientific">Stylosanthes scabra</name>
    <dbReference type="NCBI Taxonomy" id="79078"/>
    <lineage>
        <taxon>Eukaryota</taxon>
        <taxon>Viridiplantae</taxon>
        <taxon>Streptophyta</taxon>
        <taxon>Embryophyta</taxon>
        <taxon>Tracheophyta</taxon>
        <taxon>Spermatophyta</taxon>
        <taxon>Magnoliopsida</taxon>
        <taxon>eudicotyledons</taxon>
        <taxon>Gunneridae</taxon>
        <taxon>Pentapetalae</taxon>
        <taxon>rosids</taxon>
        <taxon>fabids</taxon>
        <taxon>Fabales</taxon>
        <taxon>Fabaceae</taxon>
        <taxon>Papilionoideae</taxon>
        <taxon>50 kb inversion clade</taxon>
        <taxon>dalbergioids sensu lato</taxon>
        <taxon>Dalbergieae</taxon>
        <taxon>Pterocarpus clade</taxon>
        <taxon>Stylosanthes</taxon>
    </lineage>
</organism>
<gene>
    <name evidence="1" type="ORF">PIB30_040918</name>
</gene>
<keyword evidence="2" id="KW-1185">Reference proteome</keyword>
<evidence type="ECO:0008006" key="3">
    <source>
        <dbReference type="Google" id="ProtNLM"/>
    </source>
</evidence>
<sequence>MRTDSYLGRDEREIIGIDSEEPRVDSPLRCFKLKFSLSTTSRFPKLRIDSYLDRDERVVIRIDSRDPRVDSYVQTFNMRFYYVWRIDSGGYRIDSNTRKSCKSIFSARGESIQAGTESIQVMYQRRITRARWYGGLNTDVTGLEPRALSDVVGDMRGLRANVSAHKVVLREVRLIVVRDIYWTGRSSSFLMSLRDGLLMLHGIFLVILYANLRYLCDMCVCLACVTRMETPTRGRGRPRNAPTEDEPDYGQREFFAAMANMANTVQAGMAAVNAAHANPAEGGNGAGPANVRPMTLANFLKINPPTFQGTSDPSEVDDWFLAVERALVAQQVPEDQYVVLATYLLTGEAQHW</sequence>
<name>A0ABU6XCE5_9FABA</name>
<accession>A0ABU6XCE5</accession>
<evidence type="ECO:0000313" key="1">
    <source>
        <dbReference type="EMBL" id="MED6195739.1"/>
    </source>
</evidence>
<proteinExistence type="predicted"/>